<gene>
    <name evidence="1" type="ORF">ACFOYY_14830</name>
</gene>
<evidence type="ECO:0000313" key="2">
    <source>
        <dbReference type="Proteomes" id="UP001595698"/>
    </source>
</evidence>
<reference evidence="2" key="1">
    <citation type="journal article" date="2019" name="Int. J. Syst. Evol. Microbiol.">
        <title>The Global Catalogue of Microorganisms (GCM) 10K type strain sequencing project: providing services to taxonomists for standard genome sequencing and annotation.</title>
        <authorList>
            <consortium name="The Broad Institute Genomics Platform"/>
            <consortium name="The Broad Institute Genome Sequencing Center for Infectious Disease"/>
            <person name="Wu L."/>
            <person name="Ma J."/>
        </authorList>
    </citation>
    <scope>NUCLEOTIDE SEQUENCE [LARGE SCALE GENOMIC DNA]</scope>
    <source>
        <strain evidence="2">TBRC 7912</strain>
    </source>
</reference>
<evidence type="ECO:0000313" key="1">
    <source>
        <dbReference type="EMBL" id="MFC3981411.1"/>
    </source>
</evidence>
<proteinExistence type="predicted"/>
<name>A0ABV8F0G7_9ACTN</name>
<dbReference type="Proteomes" id="UP001595698">
    <property type="component" value="Unassembled WGS sequence"/>
</dbReference>
<evidence type="ECO:0008006" key="3">
    <source>
        <dbReference type="Google" id="ProtNLM"/>
    </source>
</evidence>
<comment type="caution">
    <text evidence="1">The sequence shown here is derived from an EMBL/GenBank/DDBJ whole genome shotgun (WGS) entry which is preliminary data.</text>
</comment>
<protein>
    <recommendedName>
        <fullName evidence="3">TetR transcriptional regulator CgmR-like C-terminal domain-containing protein</fullName>
    </recommendedName>
</protein>
<dbReference type="EMBL" id="JBHSBC010000013">
    <property type="protein sequence ID" value="MFC3981411.1"/>
    <property type="molecule type" value="Genomic_DNA"/>
</dbReference>
<keyword evidence="2" id="KW-1185">Reference proteome</keyword>
<sequence>MSEHACSTSEAFDRRARLALDLAVAGDLPGAQAAAQELDLYHGALTGALLVWVDTLIGRTEPAQQQALLTPPETTDPATRWAAEVIAARLTLNKQAFVDLRLAVPRTRAGVDEHATALLCLIADHLNPHGGPA</sequence>
<dbReference type="RefSeq" id="WP_386190077.1">
    <property type="nucleotide sequence ID" value="NZ_JBHSBC010000013.1"/>
</dbReference>
<accession>A0ABV8F0G7</accession>
<organism evidence="1 2">
    <name type="scientific">Streptosporangium jomthongense</name>
    <dbReference type="NCBI Taxonomy" id="1193683"/>
    <lineage>
        <taxon>Bacteria</taxon>
        <taxon>Bacillati</taxon>
        <taxon>Actinomycetota</taxon>
        <taxon>Actinomycetes</taxon>
        <taxon>Streptosporangiales</taxon>
        <taxon>Streptosporangiaceae</taxon>
        <taxon>Streptosporangium</taxon>
    </lineage>
</organism>